<organism evidence="5 6">
    <name type="scientific">Mycena albidolilacea</name>
    <dbReference type="NCBI Taxonomy" id="1033008"/>
    <lineage>
        <taxon>Eukaryota</taxon>
        <taxon>Fungi</taxon>
        <taxon>Dikarya</taxon>
        <taxon>Basidiomycota</taxon>
        <taxon>Agaricomycotina</taxon>
        <taxon>Agaricomycetes</taxon>
        <taxon>Agaricomycetidae</taxon>
        <taxon>Agaricales</taxon>
        <taxon>Marasmiineae</taxon>
        <taxon>Mycenaceae</taxon>
        <taxon>Mycena</taxon>
    </lineage>
</organism>
<feature type="region of interest" description="Disordered" evidence="4">
    <location>
        <begin position="1"/>
        <end position="20"/>
    </location>
</feature>
<dbReference type="GO" id="GO:0000445">
    <property type="term" value="C:THO complex part of transcription export complex"/>
    <property type="evidence" value="ECO:0007669"/>
    <property type="project" value="InterPro"/>
</dbReference>
<dbReference type="EMBL" id="JARIHO010000001">
    <property type="protein sequence ID" value="KAJ7368466.1"/>
    <property type="molecule type" value="Genomic_DNA"/>
</dbReference>
<gene>
    <name evidence="5" type="ORF">DFH08DRAFT_909350</name>
</gene>
<feature type="coiled-coil region" evidence="3">
    <location>
        <begin position="160"/>
        <end position="187"/>
    </location>
</feature>
<proteinExistence type="predicted"/>
<evidence type="ECO:0000256" key="1">
    <source>
        <dbReference type="ARBA" id="ARBA00004123"/>
    </source>
</evidence>
<feature type="region of interest" description="Disordered" evidence="4">
    <location>
        <begin position="209"/>
        <end position="316"/>
    </location>
</feature>
<dbReference type="Pfam" id="PF05615">
    <property type="entry name" value="THOC7"/>
    <property type="match status" value="1"/>
</dbReference>
<dbReference type="Proteomes" id="UP001218218">
    <property type="component" value="Unassembled WGS sequence"/>
</dbReference>
<dbReference type="InterPro" id="IPR008501">
    <property type="entry name" value="THOC7/Mft1"/>
</dbReference>
<evidence type="ECO:0000256" key="3">
    <source>
        <dbReference type="SAM" id="Coils"/>
    </source>
</evidence>
<sequence>MPPSDASAVQQKPIEIPPLTTEEEDQIILARITNDERPLRRVIKKFHTYTALSHAPAGAPIPAPSGAPSTLTSVDDAREAFLVELASFQLLLRKSVMICEAEARQVEEYQREQGRINDEHGTLRGQIEQLKTNLEHEQMLRRRKMEYDFVAEKVNTLPTREELEQSIESLENDMAAIRAEHDTQNRLIQAQKAALDGIVGNLESLRFMGKDREGPTSTDLSPRDTPGPEGSGDAATVAADGEPARSEKMEVEEGEEETVLESAVSAEAAVEDDIEMGEVEEPEKTFKGKKKREEELEEGEASDGSSELSEPPNSDD</sequence>
<feature type="compositionally biased region" description="Acidic residues" evidence="4">
    <location>
        <begin position="269"/>
        <end position="281"/>
    </location>
</feature>
<evidence type="ECO:0000256" key="4">
    <source>
        <dbReference type="SAM" id="MobiDB-lite"/>
    </source>
</evidence>
<reference evidence="5" key="1">
    <citation type="submission" date="2023-03" db="EMBL/GenBank/DDBJ databases">
        <title>Massive genome expansion in bonnet fungi (Mycena s.s.) driven by repeated elements and novel gene families across ecological guilds.</title>
        <authorList>
            <consortium name="Lawrence Berkeley National Laboratory"/>
            <person name="Harder C.B."/>
            <person name="Miyauchi S."/>
            <person name="Viragh M."/>
            <person name="Kuo A."/>
            <person name="Thoen E."/>
            <person name="Andreopoulos B."/>
            <person name="Lu D."/>
            <person name="Skrede I."/>
            <person name="Drula E."/>
            <person name="Henrissat B."/>
            <person name="Morin E."/>
            <person name="Kohler A."/>
            <person name="Barry K."/>
            <person name="LaButti K."/>
            <person name="Morin E."/>
            <person name="Salamov A."/>
            <person name="Lipzen A."/>
            <person name="Mereny Z."/>
            <person name="Hegedus B."/>
            <person name="Baldrian P."/>
            <person name="Stursova M."/>
            <person name="Weitz H."/>
            <person name="Taylor A."/>
            <person name="Grigoriev I.V."/>
            <person name="Nagy L.G."/>
            <person name="Martin F."/>
            <person name="Kauserud H."/>
        </authorList>
    </citation>
    <scope>NUCLEOTIDE SEQUENCE</scope>
    <source>
        <strain evidence="5">CBHHK002</strain>
    </source>
</reference>
<keyword evidence="6" id="KW-1185">Reference proteome</keyword>
<keyword evidence="2" id="KW-0539">Nucleus</keyword>
<dbReference type="AlphaFoldDB" id="A0AAD7AUS8"/>
<protein>
    <submittedName>
        <fullName evidence="5">Tho complex subunit 7-domain-containing protein</fullName>
    </submittedName>
</protein>
<keyword evidence="3" id="KW-0175">Coiled coil</keyword>
<dbReference type="GO" id="GO:0006397">
    <property type="term" value="P:mRNA processing"/>
    <property type="evidence" value="ECO:0007669"/>
    <property type="project" value="InterPro"/>
</dbReference>
<comment type="caution">
    <text evidence="5">The sequence shown here is derived from an EMBL/GenBank/DDBJ whole genome shotgun (WGS) entry which is preliminary data.</text>
</comment>
<evidence type="ECO:0000313" key="6">
    <source>
        <dbReference type="Proteomes" id="UP001218218"/>
    </source>
</evidence>
<comment type="subcellular location">
    <subcellularLocation>
        <location evidence="1">Nucleus</location>
    </subcellularLocation>
</comment>
<name>A0AAD7AUS8_9AGAR</name>
<evidence type="ECO:0000256" key="2">
    <source>
        <dbReference type="ARBA" id="ARBA00023242"/>
    </source>
</evidence>
<evidence type="ECO:0000313" key="5">
    <source>
        <dbReference type="EMBL" id="KAJ7368466.1"/>
    </source>
</evidence>
<feature type="compositionally biased region" description="Basic and acidic residues" evidence="4">
    <location>
        <begin position="282"/>
        <end position="294"/>
    </location>
</feature>
<feature type="compositionally biased region" description="Basic and acidic residues" evidence="4">
    <location>
        <begin position="242"/>
        <end position="251"/>
    </location>
</feature>
<accession>A0AAD7AUS8</accession>